<evidence type="ECO:0000313" key="1">
    <source>
        <dbReference type="EMBL" id="VYT91303.1"/>
    </source>
</evidence>
<sequence length="448" mass="50278">MGTYSNVVWTSGAISPQHFQQQQRYYDYVFSHQLNALTRFFYGLTHLEINRELLRLGRIGISAASGLMPDGTLFELPFQDKQPDPLNIAQLNSRESHYIYLALPIRNHAISAIDSADDAKTGSARYVQEQNEIRDIFGRRADVRHVPVMLAAPRLIQGSEDLSACTVLPVCRIKERLNDGTLVLDESFIPCCSSISVSSILRDFLSEVAALIVERTRQISGRISAPEQQSVADVAEFMMLQLLNRVQPVFIHLAKCEHVHPEDLYRQLVSLCAELVTFLDDSRVAPQFVAYDHDNLTYSFHDLMLLTRQALSTVLSPRAVLIRLFPRSHGISEGVIHDKTLFGSADFVVAVKAKVPQETLFKNFVSQTKVTAPRQIRELVSIQIPGVSMKALSAAPPQLPHHAGYTYFQLDTHNAEWDEIEKVSAIAFHVSGDFPGLDIQLWAIRSKS</sequence>
<dbReference type="InterPro" id="IPR010263">
    <property type="entry name" value="T6SS_TssK"/>
</dbReference>
<reference evidence="1" key="1">
    <citation type="submission" date="2019-11" db="EMBL/GenBank/DDBJ databases">
        <authorList>
            <person name="Feng L."/>
        </authorList>
    </citation>
    <scope>NUCLEOTIDE SEQUENCE</scope>
    <source>
        <strain evidence="1">EMassiliensisLFYP7</strain>
    </source>
</reference>
<dbReference type="RefSeq" id="WP_156565009.1">
    <property type="nucleotide sequence ID" value="NZ_CACRTZ010000004.1"/>
</dbReference>
<name>A0A6N3AKN6_9ENTR</name>
<dbReference type="NCBIfam" id="TIGR03353">
    <property type="entry name" value="VI_chp_4"/>
    <property type="match status" value="1"/>
</dbReference>
<dbReference type="Pfam" id="PF05936">
    <property type="entry name" value="T6SS_VasE"/>
    <property type="match status" value="1"/>
</dbReference>
<dbReference type="PANTHER" id="PTHR35566:SF1">
    <property type="entry name" value="TYPE VI SECRETION SYSTEM BASEPLATE COMPONENT TSSK1"/>
    <property type="match status" value="1"/>
</dbReference>
<proteinExistence type="predicted"/>
<dbReference type="PANTHER" id="PTHR35566">
    <property type="entry name" value="BLR3599 PROTEIN"/>
    <property type="match status" value="1"/>
</dbReference>
<accession>A0A6N3AKN6</accession>
<organism evidence="1">
    <name type="scientific">Phytobacter massiliensis</name>
    <dbReference type="NCBI Taxonomy" id="1485952"/>
    <lineage>
        <taxon>Bacteria</taxon>
        <taxon>Pseudomonadati</taxon>
        <taxon>Pseudomonadota</taxon>
        <taxon>Gammaproteobacteria</taxon>
        <taxon>Enterobacterales</taxon>
        <taxon>Enterobacteriaceae</taxon>
        <taxon>Phytobacter</taxon>
    </lineage>
</organism>
<dbReference type="EMBL" id="CACRTZ010000004">
    <property type="protein sequence ID" value="VYT91303.1"/>
    <property type="molecule type" value="Genomic_DNA"/>
</dbReference>
<protein>
    <recommendedName>
        <fullName evidence="2">Type VI secretion system baseplate subunit TssK</fullName>
    </recommendedName>
</protein>
<evidence type="ECO:0008006" key="2">
    <source>
        <dbReference type="Google" id="ProtNLM"/>
    </source>
</evidence>
<dbReference type="AlphaFoldDB" id="A0A6N3AKN6"/>
<gene>
    <name evidence="1" type="ORF">EMLFYP7_00932</name>
</gene>